<gene>
    <name evidence="2" type="ORF">H9810_11640</name>
</gene>
<dbReference type="Proteomes" id="UP000824031">
    <property type="component" value="Unassembled WGS sequence"/>
</dbReference>
<dbReference type="CDD" id="cd05379">
    <property type="entry name" value="CAP_bacterial"/>
    <property type="match status" value="1"/>
</dbReference>
<dbReference type="InterPro" id="IPR008964">
    <property type="entry name" value="Invasin/intimin_cell_adhesion"/>
</dbReference>
<feature type="domain" description="BIG2" evidence="1">
    <location>
        <begin position="117"/>
        <end position="194"/>
    </location>
</feature>
<dbReference type="InterPro" id="IPR003343">
    <property type="entry name" value="Big_2"/>
</dbReference>
<dbReference type="SMART" id="SM00635">
    <property type="entry name" value="BID_2"/>
    <property type="match status" value="3"/>
</dbReference>
<reference evidence="2" key="2">
    <citation type="submission" date="2021-04" db="EMBL/GenBank/DDBJ databases">
        <authorList>
            <person name="Gilroy R."/>
        </authorList>
    </citation>
    <scope>NUCLEOTIDE SEQUENCE</scope>
    <source>
        <strain evidence="2">3436</strain>
    </source>
</reference>
<evidence type="ECO:0000259" key="1">
    <source>
        <dbReference type="SMART" id="SM00635"/>
    </source>
</evidence>
<comment type="caution">
    <text evidence="2">The sequence shown here is derived from an EMBL/GenBank/DDBJ whole genome shotgun (WGS) entry which is preliminary data.</text>
</comment>
<organism evidence="2 3">
    <name type="scientific">Candidatus Gemmiger excrementavium</name>
    <dbReference type="NCBI Taxonomy" id="2838608"/>
    <lineage>
        <taxon>Bacteria</taxon>
        <taxon>Bacillati</taxon>
        <taxon>Bacillota</taxon>
        <taxon>Clostridia</taxon>
        <taxon>Eubacteriales</taxon>
        <taxon>Gemmiger</taxon>
    </lineage>
</organism>
<sequence length="436" mass="43825">MKLHAKLTALSLTAALLLTGCGTSITGITLGVPQTMERGSTGVATPEYVYSGATPEQARAEELADKLGLTWSSSDPAVVMVDADGNLAAVGTGTAEVALSSEDGKLSASGVIKVVVSPTGLTLPETLTLTEGGDGQSLAATVEPADATDYTITYASSDESVAAVDAAGNVTTVAAGEADVTAEIADKALTATCHVVVTPAVEALYLSDDAVTLGTGDDATLTLYAEPEEVDVSAAVWTSSDESIATVDEEGTVTAVAEGEATVTATLGGVEAVCEVTVSDKAAGGASGGGASASSSGSGSSAPAATSYGAIPFSLAAGTQEWWHIDSTDDAYWATLENINAYRAAVGVAPLSVDSGLSQIAYTRTLDMVRAGTMSHDGYQTPEIIAQNYNSAQSVVDAWAASPGHYAAMTDPGYTVCGIACEFEEGGATYWCVTFG</sequence>
<feature type="domain" description="BIG2" evidence="1">
    <location>
        <begin position="39"/>
        <end position="111"/>
    </location>
</feature>
<dbReference type="PROSITE" id="PS51257">
    <property type="entry name" value="PROKAR_LIPOPROTEIN"/>
    <property type="match status" value="1"/>
</dbReference>
<protein>
    <submittedName>
        <fullName evidence="2">Ig-like domain-containing protein</fullName>
    </submittedName>
</protein>
<feature type="domain" description="BIG2" evidence="1">
    <location>
        <begin position="200"/>
        <end position="277"/>
    </location>
</feature>
<dbReference type="Gene3D" id="2.60.40.1080">
    <property type="match status" value="3"/>
</dbReference>
<dbReference type="AlphaFoldDB" id="A0A9D2F5M2"/>
<name>A0A9D2F5M2_9FIRM</name>
<dbReference type="PANTHER" id="PTHR31157">
    <property type="entry name" value="SCP DOMAIN-CONTAINING PROTEIN"/>
    <property type="match status" value="1"/>
</dbReference>
<dbReference type="EMBL" id="DXBO01000174">
    <property type="protein sequence ID" value="HIZ49360.1"/>
    <property type="molecule type" value="Genomic_DNA"/>
</dbReference>
<dbReference type="Pfam" id="PF00188">
    <property type="entry name" value="CAP"/>
    <property type="match status" value="1"/>
</dbReference>
<evidence type="ECO:0000313" key="3">
    <source>
        <dbReference type="Proteomes" id="UP000824031"/>
    </source>
</evidence>
<dbReference type="InterPro" id="IPR035940">
    <property type="entry name" value="CAP_sf"/>
</dbReference>
<reference evidence="2" key="1">
    <citation type="journal article" date="2021" name="PeerJ">
        <title>Extensive microbial diversity within the chicken gut microbiome revealed by metagenomics and culture.</title>
        <authorList>
            <person name="Gilroy R."/>
            <person name="Ravi A."/>
            <person name="Getino M."/>
            <person name="Pursley I."/>
            <person name="Horton D.L."/>
            <person name="Alikhan N.F."/>
            <person name="Baker D."/>
            <person name="Gharbi K."/>
            <person name="Hall N."/>
            <person name="Watson M."/>
            <person name="Adriaenssens E.M."/>
            <person name="Foster-Nyarko E."/>
            <person name="Jarju S."/>
            <person name="Secka A."/>
            <person name="Antonio M."/>
            <person name="Oren A."/>
            <person name="Chaudhuri R.R."/>
            <person name="La Ragione R."/>
            <person name="Hildebrand F."/>
            <person name="Pallen M.J."/>
        </authorList>
    </citation>
    <scope>NUCLEOTIDE SEQUENCE</scope>
    <source>
        <strain evidence="2">3436</strain>
    </source>
</reference>
<dbReference type="Gene3D" id="3.40.33.10">
    <property type="entry name" value="CAP"/>
    <property type="match status" value="1"/>
</dbReference>
<dbReference type="SUPFAM" id="SSF49373">
    <property type="entry name" value="Invasin/intimin cell-adhesion fragments"/>
    <property type="match status" value="3"/>
</dbReference>
<dbReference type="Pfam" id="PF02368">
    <property type="entry name" value="Big_2"/>
    <property type="match status" value="3"/>
</dbReference>
<evidence type="ECO:0000313" key="2">
    <source>
        <dbReference type="EMBL" id="HIZ49360.1"/>
    </source>
</evidence>
<dbReference type="SUPFAM" id="SSF55797">
    <property type="entry name" value="PR-1-like"/>
    <property type="match status" value="1"/>
</dbReference>
<proteinExistence type="predicted"/>
<dbReference type="PANTHER" id="PTHR31157:SF1">
    <property type="entry name" value="SCP DOMAIN-CONTAINING PROTEIN"/>
    <property type="match status" value="1"/>
</dbReference>
<accession>A0A9D2F5M2</accession>
<dbReference type="InterPro" id="IPR014044">
    <property type="entry name" value="CAP_dom"/>
</dbReference>